<keyword evidence="2" id="KW-0732">Signal</keyword>
<dbReference type="Proteomes" id="UP001283361">
    <property type="component" value="Unassembled WGS sequence"/>
</dbReference>
<feature type="region of interest" description="Disordered" evidence="1">
    <location>
        <begin position="215"/>
        <end position="236"/>
    </location>
</feature>
<evidence type="ECO:0000256" key="1">
    <source>
        <dbReference type="SAM" id="MobiDB-lite"/>
    </source>
</evidence>
<name>A0AAE1ASL5_9GAST</name>
<dbReference type="EMBL" id="JAWDGP010001264">
    <property type="protein sequence ID" value="KAK3793269.1"/>
    <property type="molecule type" value="Genomic_DNA"/>
</dbReference>
<protein>
    <submittedName>
        <fullName evidence="3">Uncharacterized protein</fullName>
    </submittedName>
</protein>
<organism evidence="3 4">
    <name type="scientific">Elysia crispata</name>
    <name type="common">lettuce slug</name>
    <dbReference type="NCBI Taxonomy" id="231223"/>
    <lineage>
        <taxon>Eukaryota</taxon>
        <taxon>Metazoa</taxon>
        <taxon>Spiralia</taxon>
        <taxon>Lophotrochozoa</taxon>
        <taxon>Mollusca</taxon>
        <taxon>Gastropoda</taxon>
        <taxon>Heterobranchia</taxon>
        <taxon>Euthyneura</taxon>
        <taxon>Panpulmonata</taxon>
        <taxon>Sacoglossa</taxon>
        <taxon>Placobranchoidea</taxon>
        <taxon>Plakobranchidae</taxon>
        <taxon>Elysia</taxon>
    </lineage>
</organism>
<evidence type="ECO:0000256" key="2">
    <source>
        <dbReference type="SAM" id="SignalP"/>
    </source>
</evidence>
<reference evidence="3" key="1">
    <citation type="journal article" date="2023" name="G3 (Bethesda)">
        <title>A reference genome for the long-term kleptoplast-retaining sea slug Elysia crispata morphotype clarki.</title>
        <authorList>
            <person name="Eastman K.E."/>
            <person name="Pendleton A.L."/>
            <person name="Shaikh M.A."/>
            <person name="Suttiyut T."/>
            <person name="Ogas R."/>
            <person name="Tomko P."/>
            <person name="Gavelis G."/>
            <person name="Widhalm J.R."/>
            <person name="Wisecaver J.H."/>
        </authorList>
    </citation>
    <scope>NUCLEOTIDE SEQUENCE</scope>
    <source>
        <strain evidence="3">ECLA1</strain>
    </source>
</reference>
<feature type="compositionally biased region" description="Polar residues" evidence="1">
    <location>
        <begin position="216"/>
        <end position="236"/>
    </location>
</feature>
<feature type="chain" id="PRO_5041930660" evidence="2">
    <location>
        <begin position="22"/>
        <end position="236"/>
    </location>
</feature>
<evidence type="ECO:0000313" key="4">
    <source>
        <dbReference type="Proteomes" id="UP001283361"/>
    </source>
</evidence>
<sequence length="236" mass="26066">MIGQCPQFVVPLLLAIGSVWSVSTVCGPSFTSYQQCFVSVHSLWSLFNQLSVVFGQCPQFVVPLLPAIGNDCVQSIWSLCYRLLAVIGQYSQFVVPLLLLAVIDQVSQCLMLLLLLAMFGQCSEYMVPLLPTIGSDCCWQCLIRFHGLCSLCYQLLAMFDQVPRFVLPLLPAVGSYWRQHARLVSYPASNPVMRNALFRSAELEWSPEPSLEKTVMANNFPNDSTPSSGSSQAPGT</sequence>
<dbReference type="AlphaFoldDB" id="A0AAE1ASL5"/>
<feature type="signal peptide" evidence="2">
    <location>
        <begin position="1"/>
        <end position="21"/>
    </location>
</feature>
<proteinExistence type="predicted"/>
<gene>
    <name evidence="3" type="ORF">RRG08_014747</name>
</gene>
<evidence type="ECO:0000313" key="3">
    <source>
        <dbReference type="EMBL" id="KAK3793269.1"/>
    </source>
</evidence>
<keyword evidence="4" id="KW-1185">Reference proteome</keyword>
<accession>A0AAE1ASL5</accession>
<comment type="caution">
    <text evidence="3">The sequence shown here is derived from an EMBL/GenBank/DDBJ whole genome shotgun (WGS) entry which is preliminary data.</text>
</comment>